<organism evidence="2 3">
    <name type="scientific">Aquibacillus albus</name>
    <dbReference type="NCBI Taxonomy" id="1168171"/>
    <lineage>
        <taxon>Bacteria</taxon>
        <taxon>Bacillati</taxon>
        <taxon>Bacillota</taxon>
        <taxon>Bacilli</taxon>
        <taxon>Bacillales</taxon>
        <taxon>Bacillaceae</taxon>
        <taxon>Aquibacillus</taxon>
    </lineage>
</organism>
<feature type="transmembrane region" description="Helical" evidence="1">
    <location>
        <begin position="147"/>
        <end position="171"/>
    </location>
</feature>
<keyword evidence="3" id="KW-1185">Reference proteome</keyword>
<dbReference type="Proteomes" id="UP001296943">
    <property type="component" value="Unassembled WGS sequence"/>
</dbReference>
<proteinExistence type="predicted"/>
<dbReference type="EMBL" id="JAFBDR010000002">
    <property type="protein sequence ID" value="MBM7570082.1"/>
    <property type="molecule type" value="Genomic_DNA"/>
</dbReference>
<feature type="transmembrane region" description="Helical" evidence="1">
    <location>
        <begin position="74"/>
        <end position="92"/>
    </location>
</feature>
<reference evidence="2 3" key="1">
    <citation type="submission" date="2021-01" db="EMBL/GenBank/DDBJ databases">
        <title>Genomic Encyclopedia of Type Strains, Phase IV (KMG-IV): sequencing the most valuable type-strain genomes for metagenomic binning, comparative biology and taxonomic classification.</title>
        <authorList>
            <person name="Goeker M."/>
        </authorList>
    </citation>
    <scope>NUCLEOTIDE SEQUENCE [LARGE SCALE GENOMIC DNA]</scope>
    <source>
        <strain evidence="2 3">DSM 23711</strain>
    </source>
</reference>
<feature type="transmembrane region" description="Helical" evidence="1">
    <location>
        <begin position="177"/>
        <end position="198"/>
    </location>
</feature>
<comment type="caution">
    <text evidence="2">The sequence shown here is derived from an EMBL/GenBank/DDBJ whole genome shotgun (WGS) entry which is preliminary data.</text>
</comment>
<gene>
    <name evidence="2" type="ORF">JOC48_000560</name>
</gene>
<dbReference type="Pfam" id="PF04854">
    <property type="entry name" value="DUF624"/>
    <property type="match status" value="1"/>
</dbReference>
<feature type="transmembrane region" description="Helical" evidence="1">
    <location>
        <begin position="112"/>
        <end position="135"/>
    </location>
</feature>
<dbReference type="RefSeq" id="WP_204497516.1">
    <property type="nucleotide sequence ID" value="NZ_JAFBDR010000002.1"/>
</dbReference>
<evidence type="ECO:0000256" key="1">
    <source>
        <dbReference type="SAM" id="Phobius"/>
    </source>
</evidence>
<feature type="transmembrane region" description="Helical" evidence="1">
    <location>
        <begin position="12"/>
        <end position="29"/>
    </location>
</feature>
<dbReference type="InterPro" id="IPR006938">
    <property type="entry name" value="DUF624"/>
</dbReference>
<evidence type="ECO:0000313" key="2">
    <source>
        <dbReference type="EMBL" id="MBM7570082.1"/>
    </source>
</evidence>
<keyword evidence="1" id="KW-0472">Membrane</keyword>
<keyword evidence="1" id="KW-0812">Transmembrane</keyword>
<accession>A0ABS2MW10</accession>
<protein>
    <submittedName>
        <fullName evidence="2">Membrane protein YesL</fullName>
    </submittedName>
</protein>
<sequence length="215" mass="25134">MNTGPMWGFYRVCVWIMNFVYLNILWMAFTLLGLVFFGFAPATVSLFAVVRKWIQGYTDVPIFKSFWRNYKKEFFKSNVIGLILSVFGYILYVDFQLVLHSANSTIQQITYLPLLLLILTYTLTLLYVFPVYVHYEVNILQVLKNAFIIMIMRPLNTIMLIAGTAVVYYVLRFVPGLIPFLSMSLWAYVMMWCSNLVFKRIEEKQEQVKSESAAI</sequence>
<feature type="transmembrane region" description="Helical" evidence="1">
    <location>
        <begin position="35"/>
        <end position="54"/>
    </location>
</feature>
<keyword evidence="1" id="KW-1133">Transmembrane helix</keyword>
<name>A0ABS2MW10_9BACI</name>
<evidence type="ECO:0000313" key="3">
    <source>
        <dbReference type="Proteomes" id="UP001296943"/>
    </source>
</evidence>